<dbReference type="AlphaFoldDB" id="A0A1T4MYT1"/>
<keyword evidence="1" id="KW-1133">Transmembrane helix</keyword>
<dbReference type="OrthoDB" id="675704at2"/>
<gene>
    <name evidence="2" type="ORF">SAMN04488128_1011344</name>
</gene>
<accession>A0A1T4MYT1</accession>
<keyword evidence="1" id="KW-0472">Membrane</keyword>
<organism evidence="2 3">
    <name type="scientific">Chitinophaga eiseniae</name>
    <dbReference type="NCBI Taxonomy" id="634771"/>
    <lineage>
        <taxon>Bacteria</taxon>
        <taxon>Pseudomonadati</taxon>
        <taxon>Bacteroidota</taxon>
        <taxon>Chitinophagia</taxon>
        <taxon>Chitinophagales</taxon>
        <taxon>Chitinophagaceae</taxon>
        <taxon>Chitinophaga</taxon>
    </lineage>
</organism>
<evidence type="ECO:0000256" key="1">
    <source>
        <dbReference type="SAM" id="Phobius"/>
    </source>
</evidence>
<dbReference type="STRING" id="634771.SAMN04488128_1011344"/>
<dbReference type="RefSeq" id="WP_143312788.1">
    <property type="nucleotide sequence ID" value="NZ_FUWZ01000001.1"/>
</dbReference>
<sequence>MTSIPPTICPYCGSKELIRTVPEKDPFNVMVICHSCQRVISPDTAGPSGKTTSAVRAIAEKAIQVSLSSGKLHGIKYYHTEINKLPDTKSSLQQSKETVEALLQARGLSSAVKKPSRNGCVIALIIILLIIASVIYFYTRR</sequence>
<name>A0A1T4MYT1_9BACT</name>
<proteinExistence type="predicted"/>
<keyword evidence="3" id="KW-1185">Reference proteome</keyword>
<evidence type="ECO:0000313" key="3">
    <source>
        <dbReference type="Proteomes" id="UP000190367"/>
    </source>
</evidence>
<dbReference type="Proteomes" id="UP000190367">
    <property type="component" value="Unassembled WGS sequence"/>
</dbReference>
<dbReference type="EMBL" id="FUWZ01000001">
    <property type="protein sequence ID" value="SJZ72162.1"/>
    <property type="molecule type" value="Genomic_DNA"/>
</dbReference>
<feature type="transmembrane region" description="Helical" evidence="1">
    <location>
        <begin position="119"/>
        <end position="138"/>
    </location>
</feature>
<keyword evidence="1" id="KW-0812">Transmembrane</keyword>
<evidence type="ECO:0000313" key="2">
    <source>
        <dbReference type="EMBL" id="SJZ72162.1"/>
    </source>
</evidence>
<reference evidence="3" key="1">
    <citation type="submission" date="2017-02" db="EMBL/GenBank/DDBJ databases">
        <authorList>
            <person name="Varghese N."/>
            <person name="Submissions S."/>
        </authorList>
    </citation>
    <scope>NUCLEOTIDE SEQUENCE [LARGE SCALE GENOMIC DNA]</scope>
    <source>
        <strain evidence="3">DSM 22224</strain>
    </source>
</reference>
<protein>
    <submittedName>
        <fullName evidence="2">Uncharacterized protein</fullName>
    </submittedName>
</protein>